<evidence type="ECO:0000256" key="3">
    <source>
        <dbReference type="PROSITE-ProRule" id="PRU10007"/>
    </source>
</evidence>
<dbReference type="InterPro" id="IPR016161">
    <property type="entry name" value="Ald_DH/histidinol_DH"/>
</dbReference>
<dbReference type="SUPFAM" id="SSF53720">
    <property type="entry name" value="ALDH-like"/>
    <property type="match status" value="1"/>
</dbReference>
<dbReference type="GO" id="GO:0004030">
    <property type="term" value="F:aldehyde dehydrogenase [NAD(P)+] activity"/>
    <property type="evidence" value="ECO:0007669"/>
    <property type="project" value="UniProtKB-ARBA"/>
</dbReference>
<evidence type="ECO:0000313" key="8">
    <source>
        <dbReference type="Proteomes" id="UP000249464"/>
    </source>
</evidence>
<comment type="similarity">
    <text evidence="1 4">Belongs to the aldehyde dehydrogenase family.</text>
</comment>
<dbReference type="Pfam" id="PF00171">
    <property type="entry name" value="Aldedh"/>
    <property type="match status" value="1"/>
</dbReference>
<dbReference type="EMBL" id="FQNC01000118">
    <property type="protein sequence ID" value="SGZ32363.1"/>
    <property type="molecule type" value="Genomic_DNA"/>
</dbReference>
<dbReference type="Gene3D" id="3.40.309.10">
    <property type="entry name" value="Aldehyde Dehydrogenase, Chain A, domain 2"/>
    <property type="match status" value="1"/>
</dbReference>
<organism evidence="7 8">
    <name type="scientific">Microbotryum silenes-dioicae</name>
    <dbReference type="NCBI Taxonomy" id="796604"/>
    <lineage>
        <taxon>Eukaryota</taxon>
        <taxon>Fungi</taxon>
        <taxon>Dikarya</taxon>
        <taxon>Basidiomycota</taxon>
        <taxon>Pucciniomycotina</taxon>
        <taxon>Microbotryomycetes</taxon>
        <taxon>Microbotryales</taxon>
        <taxon>Microbotryaceae</taxon>
        <taxon>Microbotryum</taxon>
    </lineage>
</organism>
<feature type="active site" evidence="3">
    <location>
        <position position="271"/>
    </location>
</feature>
<dbReference type="PROSITE" id="PS00687">
    <property type="entry name" value="ALDEHYDE_DEHYDR_GLU"/>
    <property type="match status" value="1"/>
</dbReference>
<evidence type="ECO:0000259" key="6">
    <source>
        <dbReference type="Pfam" id="PF00171"/>
    </source>
</evidence>
<dbReference type="FunFam" id="3.40.309.10:FF:000012">
    <property type="entry name" value="Betaine aldehyde dehydrogenase"/>
    <property type="match status" value="1"/>
</dbReference>
<feature type="domain" description="Aldehyde dehydrogenase" evidence="6">
    <location>
        <begin position="31"/>
        <end position="504"/>
    </location>
</feature>
<evidence type="ECO:0000256" key="1">
    <source>
        <dbReference type="ARBA" id="ARBA00009986"/>
    </source>
</evidence>
<evidence type="ECO:0000313" key="7">
    <source>
        <dbReference type="EMBL" id="SGZ32363.1"/>
    </source>
</evidence>
<reference evidence="7 8" key="1">
    <citation type="submission" date="2016-11" db="EMBL/GenBank/DDBJ databases">
        <authorList>
            <person name="Jaros S."/>
            <person name="Januszkiewicz K."/>
            <person name="Wedrychowicz H."/>
        </authorList>
    </citation>
    <scope>NUCLEOTIDE SEQUENCE [LARGE SCALE GENOMIC DNA]</scope>
</reference>
<dbReference type="STRING" id="796604.A0A2X0PPC4"/>
<dbReference type="InterPro" id="IPR015590">
    <property type="entry name" value="Aldehyde_DH_dom"/>
</dbReference>
<feature type="region of interest" description="Disordered" evidence="5">
    <location>
        <begin position="37"/>
        <end position="61"/>
    </location>
</feature>
<dbReference type="FunFam" id="3.40.605.10:FF:000007">
    <property type="entry name" value="NAD/NADP-dependent betaine aldehyde dehydrogenase"/>
    <property type="match status" value="1"/>
</dbReference>
<evidence type="ECO:0000256" key="5">
    <source>
        <dbReference type="SAM" id="MobiDB-lite"/>
    </source>
</evidence>
<evidence type="ECO:0000256" key="2">
    <source>
        <dbReference type="ARBA" id="ARBA00023002"/>
    </source>
</evidence>
<keyword evidence="8" id="KW-1185">Reference proteome</keyword>
<dbReference type="PANTHER" id="PTHR11699">
    <property type="entry name" value="ALDEHYDE DEHYDROGENASE-RELATED"/>
    <property type="match status" value="1"/>
</dbReference>
<dbReference type="InterPro" id="IPR029510">
    <property type="entry name" value="Ald_DH_CS_GLU"/>
</dbReference>
<dbReference type="Proteomes" id="UP000249464">
    <property type="component" value="Unassembled WGS sequence"/>
</dbReference>
<gene>
    <name evidence="7" type="primary">BQ5605_C040g11863</name>
    <name evidence="7" type="ORF">BQ5605_C040G11863</name>
</gene>
<dbReference type="InterPro" id="IPR016162">
    <property type="entry name" value="Ald_DH_N"/>
</dbReference>
<dbReference type="Gene3D" id="3.40.605.10">
    <property type="entry name" value="Aldehyde Dehydrogenase, Chain A, domain 1"/>
    <property type="match status" value="1"/>
</dbReference>
<keyword evidence="2 4" id="KW-0560">Oxidoreductase</keyword>
<dbReference type="InterPro" id="IPR016160">
    <property type="entry name" value="Ald_DH_CS_CYS"/>
</dbReference>
<dbReference type="PROSITE" id="PS00070">
    <property type="entry name" value="ALDEHYDE_DEHYDR_CYS"/>
    <property type="match status" value="1"/>
</dbReference>
<dbReference type="FunFam" id="3.40.605.10:FF:000026">
    <property type="entry name" value="Aldehyde dehydrogenase, putative"/>
    <property type="match status" value="1"/>
</dbReference>
<proteinExistence type="inferred from homology"/>
<dbReference type="InterPro" id="IPR016163">
    <property type="entry name" value="Ald_DH_C"/>
</dbReference>
<evidence type="ECO:0000256" key="4">
    <source>
        <dbReference type="RuleBase" id="RU003345"/>
    </source>
</evidence>
<accession>A0A2X0PPC4</accession>
<name>A0A2X0PPC4_9BASI</name>
<protein>
    <submittedName>
        <fullName evidence="7">BQ5605_C040g11863 protein</fullName>
    </submittedName>
</protein>
<sequence>MSINHGLSSTLRIVGRSLTIPSGLYVNNQFVKGSGAPLTTIDPSNGQPLLPPSSTISTASSSDVDTAVQAARQAFTRTWGLKSNGFQRSNLLRNLAQLIEQKQEDFALVESCDSGKPIRWARGDVQDSVACLRYYAGHADKIVGQSLELNYGTKHCFTKHEPVGVVAQIVPWNYPILMWAWKVAPALAAGCTIVFKPAENTPLSTLLLADLFRQAGYPEGVFNVVNGHGEETGAALVSHPDIDKIAFTGSTATGRLIALTAAQYNRKVSLELGGKSPNIIFPSADLEQASKWAALGGFENSGQACSAGSRVLVHRNIKEEVEKRLVKCAKQIKVIRATFFQDQIGHPLDPETWQGPQVSQAQFDSVMSYIQIGKNDGSKLLYGGERHGSEGYYIQPAIFTDVSPNSVIARDEIFGPVIAVIPFDTEEEAIRLANDTPYGLAAGVHSKDADQIARVSNQLQAGTVWINQYSYTSNNAPFGGFKGSGIGRELGSYGLDAYLQVKAVHWNYGERIDFP</sequence>
<dbReference type="AlphaFoldDB" id="A0A2X0PPC4"/>